<dbReference type="EMBL" id="MDGQ01000003">
    <property type="protein sequence ID" value="OEK06341.1"/>
    <property type="molecule type" value="Genomic_DNA"/>
</dbReference>
<reference evidence="1 2" key="1">
    <citation type="submission" date="2016-08" db="EMBL/GenBank/DDBJ databases">
        <title>Draft genome of Fabibacter sp. strain SK-8.</title>
        <authorList>
            <person name="Wong S.-K."/>
            <person name="Hamasaki K."/>
            <person name="Yoshizawa S."/>
        </authorList>
    </citation>
    <scope>NUCLEOTIDE SEQUENCE [LARGE SCALE GENOMIC DNA]</scope>
    <source>
        <strain evidence="1 2">SK-8</strain>
    </source>
</reference>
<evidence type="ECO:0000313" key="2">
    <source>
        <dbReference type="Proteomes" id="UP000095552"/>
    </source>
</evidence>
<dbReference type="STRING" id="1563681.BFP71_01300"/>
<dbReference type="AlphaFoldDB" id="A0A1E5T4R5"/>
<organism evidence="1 2">
    <name type="scientific">Roseivirga misakiensis</name>
    <dbReference type="NCBI Taxonomy" id="1563681"/>
    <lineage>
        <taxon>Bacteria</taxon>
        <taxon>Pseudomonadati</taxon>
        <taxon>Bacteroidota</taxon>
        <taxon>Cytophagia</taxon>
        <taxon>Cytophagales</taxon>
        <taxon>Roseivirgaceae</taxon>
        <taxon>Roseivirga</taxon>
    </lineage>
</organism>
<gene>
    <name evidence="1" type="ORF">BFP71_01300</name>
</gene>
<evidence type="ECO:0008006" key="3">
    <source>
        <dbReference type="Google" id="ProtNLM"/>
    </source>
</evidence>
<comment type="caution">
    <text evidence="1">The sequence shown here is derived from an EMBL/GenBank/DDBJ whole genome shotgun (WGS) entry which is preliminary data.</text>
</comment>
<keyword evidence="2" id="KW-1185">Reference proteome</keyword>
<dbReference type="Proteomes" id="UP000095552">
    <property type="component" value="Unassembled WGS sequence"/>
</dbReference>
<name>A0A1E5T4R5_9BACT</name>
<evidence type="ECO:0000313" key="1">
    <source>
        <dbReference type="EMBL" id="OEK06341.1"/>
    </source>
</evidence>
<proteinExistence type="predicted"/>
<protein>
    <recommendedName>
        <fullName evidence="3">Alkyl hydroperoxide reductase subunit C/ Thiol specific antioxidant domain-containing protein</fullName>
    </recommendedName>
</protein>
<accession>A0A1E5T4R5</accession>
<sequence length="182" mass="21351">MFEQSNKTRISEDYDLLKYEEMVGSFINSKLSNNLIRSKDFYISSLDFENIELLKESGMSINMKNVLTNDYTIFFRYTELGCNTCTEEVIKLLNTSNLKLEYLSTYQSKSYLNTFKRINGIEQDVYNVPLGQDLFPLDSLNIPYFFVVDKFGKVVDAHIPIKEDLKYTEEFITSHVKRTELF</sequence>